<dbReference type="EMBL" id="HBUF01515585">
    <property type="protein sequence ID" value="CAG6747769.1"/>
    <property type="molecule type" value="Transcribed_RNA"/>
</dbReference>
<evidence type="ECO:0000313" key="2">
    <source>
        <dbReference type="EMBL" id="CAG6661579.1"/>
    </source>
</evidence>
<dbReference type="EMBL" id="HBUF01515583">
    <property type="protein sequence ID" value="CAG6747767.1"/>
    <property type="molecule type" value="Transcribed_RNA"/>
</dbReference>
<protein>
    <submittedName>
        <fullName evidence="2">Uncharacterized protein</fullName>
    </submittedName>
</protein>
<keyword evidence="1" id="KW-0812">Transmembrane</keyword>
<keyword evidence="1" id="KW-1133">Transmembrane helix</keyword>
<evidence type="ECO:0000256" key="1">
    <source>
        <dbReference type="SAM" id="Phobius"/>
    </source>
</evidence>
<dbReference type="EMBL" id="HBUF01200027">
    <property type="protein sequence ID" value="CAG6661579.1"/>
    <property type="molecule type" value="Transcribed_RNA"/>
</dbReference>
<dbReference type="EMBL" id="HBUF01200026">
    <property type="protein sequence ID" value="CAG6661578.1"/>
    <property type="molecule type" value="Transcribed_RNA"/>
</dbReference>
<dbReference type="EMBL" id="HBUF01027955">
    <property type="protein sequence ID" value="CAG6613540.1"/>
    <property type="molecule type" value="Transcribed_RNA"/>
</dbReference>
<dbReference type="EMBL" id="HBUF01027954">
    <property type="protein sequence ID" value="CAG6613539.1"/>
    <property type="molecule type" value="Transcribed_RNA"/>
</dbReference>
<reference evidence="2" key="1">
    <citation type="submission" date="2021-05" db="EMBL/GenBank/DDBJ databases">
        <authorList>
            <person name="Alioto T."/>
            <person name="Alioto T."/>
            <person name="Gomez Garrido J."/>
        </authorList>
    </citation>
    <scope>NUCLEOTIDE SEQUENCE</scope>
</reference>
<organism evidence="2">
    <name type="scientific">Cacopsylla melanoneura</name>
    <dbReference type="NCBI Taxonomy" id="428564"/>
    <lineage>
        <taxon>Eukaryota</taxon>
        <taxon>Metazoa</taxon>
        <taxon>Ecdysozoa</taxon>
        <taxon>Arthropoda</taxon>
        <taxon>Hexapoda</taxon>
        <taxon>Insecta</taxon>
        <taxon>Pterygota</taxon>
        <taxon>Neoptera</taxon>
        <taxon>Paraneoptera</taxon>
        <taxon>Hemiptera</taxon>
        <taxon>Sternorrhyncha</taxon>
        <taxon>Psylloidea</taxon>
        <taxon>Psyllidae</taxon>
        <taxon>Psyllinae</taxon>
        <taxon>Cacopsylla</taxon>
    </lineage>
</organism>
<dbReference type="AlphaFoldDB" id="A0A8D8WKR1"/>
<feature type="transmembrane region" description="Helical" evidence="1">
    <location>
        <begin position="82"/>
        <end position="104"/>
    </location>
</feature>
<proteinExistence type="predicted"/>
<dbReference type="EMBL" id="HBUF01515584">
    <property type="protein sequence ID" value="CAG6747768.1"/>
    <property type="molecule type" value="Transcribed_RNA"/>
</dbReference>
<sequence length="131" mass="14786">MDLFFVSVFKRIDIHVKSRPFVSKVDSKVVFIVSLFKQMIIGSIPIRIGSIAIRIGSIAVRIGSISIGIASIIIEIELLHIFQFLTILGILTCLVRNIFIVLLLRNLFIQKKRSCMCTASMTACVRRVTKY</sequence>
<feature type="transmembrane region" description="Helical" evidence="1">
    <location>
        <begin position="29"/>
        <end position="46"/>
    </location>
</feature>
<accession>A0A8D8WKR1</accession>
<dbReference type="EMBL" id="HBUF01200025">
    <property type="protein sequence ID" value="CAG6661577.1"/>
    <property type="molecule type" value="Transcribed_RNA"/>
</dbReference>
<keyword evidence="1" id="KW-0472">Membrane</keyword>
<name>A0A8D8WKR1_9HEMI</name>
<feature type="transmembrane region" description="Helical" evidence="1">
    <location>
        <begin position="58"/>
        <end position="76"/>
    </location>
</feature>